<protein>
    <submittedName>
        <fullName evidence="1">Uncharacterized protein</fullName>
    </submittedName>
</protein>
<name>A0A563VKB0_9CYAN</name>
<dbReference type="AlphaFoldDB" id="A0A563VKB0"/>
<accession>A0A563VKB0</accession>
<reference evidence="1 2" key="1">
    <citation type="submission" date="2019-01" db="EMBL/GenBank/DDBJ databases">
        <authorList>
            <person name="Brito A."/>
        </authorList>
    </citation>
    <scope>NUCLEOTIDE SEQUENCE [LARGE SCALE GENOMIC DNA]</scope>
    <source>
        <strain evidence="1">1</strain>
    </source>
</reference>
<keyword evidence="2" id="KW-1185">Reference proteome</keyword>
<dbReference type="EMBL" id="CAACVJ010000027">
    <property type="protein sequence ID" value="VEP11848.1"/>
    <property type="molecule type" value="Genomic_DNA"/>
</dbReference>
<organism evidence="1 2">
    <name type="scientific">Hyella patelloides LEGE 07179</name>
    <dbReference type="NCBI Taxonomy" id="945734"/>
    <lineage>
        <taxon>Bacteria</taxon>
        <taxon>Bacillati</taxon>
        <taxon>Cyanobacteriota</taxon>
        <taxon>Cyanophyceae</taxon>
        <taxon>Pleurocapsales</taxon>
        <taxon>Hyellaceae</taxon>
        <taxon>Hyella</taxon>
    </lineage>
</organism>
<dbReference type="RefSeq" id="WP_186376010.1">
    <property type="nucleotide sequence ID" value="NZ_LR213875.1"/>
</dbReference>
<gene>
    <name evidence="1" type="ORF">H1P_1220017</name>
</gene>
<sequence>MIQIEEDTLIDRIINVDNEGNFAITVPENPNAPKGLQYQISTITFTPTS</sequence>
<proteinExistence type="predicted"/>
<evidence type="ECO:0000313" key="1">
    <source>
        <dbReference type="EMBL" id="VEP11848.1"/>
    </source>
</evidence>
<evidence type="ECO:0000313" key="2">
    <source>
        <dbReference type="Proteomes" id="UP000320055"/>
    </source>
</evidence>
<dbReference type="Proteomes" id="UP000320055">
    <property type="component" value="Unassembled WGS sequence"/>
</dbReference>